<dbReference type="SUPFAM" id="SSF49785">
    <property type="entry name" value="Galactose-binding domain-like"/>
    <property type="match status" value="1"/>
</dbReference>
<dbReference type="InterPro" id="IPR000421">
    <property type="entry name" value="FA58C"/>
</dbReference>
<comment type="caution">
    <text evidence="2">The sequence shown here is derived from an EMBL/GenBank/DDBJ whole genome shotgun (WGS) entry which is preliminary data.</text>
</comment>
<feature type="domain" description="F5/8 type C" evidence="1">
    <location>
        <begin position="1"/>
        <end position="70"/>
    </location>
</feature>
<accession>A0ABS9SNL0</accession>
<sequence length="70" mass="7902">MMEKGTLYMSDDGQSWKPVSDFEFGNLINDPTKRQHNFATPVTARYIKIESKVIAGNGNSLSIAELDFFE</sequence>
<keyword evidence="3" id="KW-1185">Reference proteome</keyword>
<protein>
    <submittedName>
        <fullName evidence="2">Discoidin domain-containing protein</fullName>
    </submittedName>
</protein>
<reference evidence="2 3" key="1">
    <citation type="submission" date="2022-02" db="EMBL/GenBank/DDBJ databases">
        <authorList>
            <person name="Min J."/>
        </authorList>
    </citation>
    <scope>NUCLEOTIDE SEQUENCE [LARGE SCALE GENOMIC DNA]</scope>
    <source>
        <strain evidence="2 3">GR10-1</strain>
    </source>
</reference>
<dbReference type="Proteomes" id="UP001202248">
    <property type="component" value="Unassembled WGS sequence"/>
</dbReference>
<dbReference type="EMBL" id="JAKWBL010000004">
    <property type="protein sequence ID" value="MCH5599962.1"/>
    <property type="molecule type" value="Genomic_DNA"/>
</dbReference>
<proteinExistence type="predicted"/>
<dbReference type="InterPro" id="IPR008979">
    <property type="entry name" value="Galactose-bd-like_sf"/>
</dbReference>
<evidence type="ECO:0000259" key="1">
    <source>
        <dbReference type="PROSITE" id="PS50022"/>
    </source>
</evidence>
<dbReference type="Gene3D" id="2.60.120.260">
    <property type="entry name" value="Galactose-binding domain-like"/>
    <property type="match status" value="1"/>
</dbReference>
<name>A0ABS9SNL0_9BACT</name>
<dbReference type="Pfam" id="PF00754">
    <property type="entry name" value="F5_F8_type_C"/>
    <property type="match status" value="1"/>
</dbReference>
<organism evidence="2 3">
    <name type="scientific">Niabella ginsengisoli</name>
    <dbReference type="NCBI Taxonomy" id="522298"/>
    <lineage>
        <taxon>Bacteria</taxon>
        <taxon>Pseudomonadati</taxon>
        <taxon>Bacteroidota</taxon>
        <taxon>Chitinophagia</taxon>
        <taxon>Chitinophagales</taxon>
        <taxon>Chitinophagaceae</taxon>
        <taxon>Niabella</taxon>
    </lineage>
</organism>
<dbReference type="PROSITE" id="PS50022">
    <property type="entry name" value="FA58C_3"/>
    <property type="match status" value="1"/>
</dbReference>
<evidence type="ECO:0000313" key="2">
    <source>
        <dbReference type="EMBL" id="MCH5599962.1"/>
    </source>
</evidence>
<evidence type="ECO:0000313" key="3">
    <source>
        <dbReference type="Proteomes" id="UP001202248"/>
    </source>
</evidence>
<gene>
    <name evidence="2" type="ORF">MKP09_19630</name>
</gene>